<keyword evidence="3" id="KW-1185">Reference proteome</keyword>
<dbReference type="SMART" id="SM00886">
    <property type="entry name" value="Dabb"/>
    <property type="match status" value="1"/>
</dbReference>
<organism evidence="2 3">
    <name type="scientific">Neotamlana sargassicola</name>
    <dbReference type="NCBI Taxonomy" id="2883125"/>
    <lineage>
        <taxon>Bacteria</taxon>
        <taxon>Pseudomonadati</taxon>
        <taxon>Bacteroidota</taxon>
        <taxon>Flavobacteriia</taxon>
        <taxon>Flavobacteriales</taxon>
        <taxon>Flavobacteriaceae</taxon>
        <taxon>Neotamlana</taxon>
    </lineage>
</organism>
<accession>A0A9X1I812</accession>
<reference evidence="2" key="1">
    <citation type="submission" date="2021-10" db="EMBL/GenBank/DDBJ databases">
        <title>Tamlana sargassums sp. nov., and Tamlana laminarinivorans sp. nov., two new bacteria isolated from the brown alga.</title>
        <authorList>
            <person name="Li J."/>
        </authorList>
    </citation>
    <scope>NUCLEOTIDE SEQUENCE</scope>
    <source>
        <strain evidence="2">62-3</strain>
    </source>
</reference>
<sequence>MATQEFKHNVYFWLKRPNNEKDRNTFERSLFFFINNSEFIKTKHIGIPAETDREVIDNSYTYCLSLSFKSKEDHDSYQNEPNHHKFLRECSGLWSEVKVYDSLNIL</sequence>
<evidence type="ECO:0000259" key="1">
    <source>
        <dbReference type="PROSITE" id="PS51502"/>
    </source>
</evidence>
<dbReference type="Pfam" id="PF07876">
    <property type="entry name" value="Dabb"/>
    <property type="match status" value="1"/>
</dbReference>
<dbReference type="RefSeq" id="WP_226695907.1">
    <property type="nucleotide sequence ID" value="NZ_JAJAPX010000003.1"/>
</dbReference>
<dbReference type="AlphaFoldDB" id="A0A9X1I812"/>
<gene>
    <name evidence="2" type="ORF">LG651_09560</name>
</gene>
<feature type="domain" description="Stress-response A/B barrel" evidence="1">
    <location>
        <begin position="6"/>
        <end position="102"/>
    </location>
</feature>
<name>A0A9X1I812_9FLAO</name>
<dbReference type="PROSITE" id="PS51502">
    <property type="entry name" value="S_R_A_B_BARREL"/>
    <property type="match status" value="1"/>
</dbReference>
<proteinExistence type="predicted"/>
<dbReference type="InterPro" id="IPR013097">
    <property type="entry name" value="Dabb"/>
</dbReference>
<evidence type="ECO:0000313" key="2">
    <source>
        <dbReference type="EMBL" id="MCB4808499.1"/>
    </source>
</evidence>
<comment type="caution">
    <text evidence="2">The sequence shown here is derived from an EMBL/GenBank/DDBJ whole genome shotgun (WGS) entry which is preliminary data.</text>
</comment>
<dbReference type="InterPro" id="IPR011008">
    <property type="entry name" value="Dimeric_a/b-barrel"/>
</dbReference>
<dbReference type="Proteomes" id="UP001139286">
    <property type="component" value="Unassembled WGS sequence"/>
</dbReference>
<dbReference type="Gene3D" id="3.30.70.100">
    <property type="match status" value="1"/>
</dbReference>
<dbReference type="SUPFAM" id="SSF54909">
    <property type="entry name" value="Dimeric alpha+beta barrel"/>
    <property type="match status" value="1"/>
</dbReference>
<dbReference type="EMBL" id="JAJAPX010000003">
    <property type="protein sequence ID" value="MCB4808499.1"/>
    <property type="molecule type" value="Genomic_DNA"/>
</dbReference>
<protein>
    <submittedName>
        <fullName evidence="2">Dabb family protein</fullName>
    </submittedName>
</protein>
<evidence type="ECO:0000313" key="3">
    <source>
        <dbReference type="Proteomes" id="UP001139286"/>
    </source>
</evidence>